<reference evidence="3" key="1">
    <citation type="submission" date="2020-09" db="EMBL/GenBank/DDBJ databases">
        <title>A novel bacterium of genus Paenibacillus, isolated from South China Sea.</title>
        <authorList>
            <person name="Huang H."/>
            <person name="Mo K."/>
            <person name="Hu Y."/>
        </authorList>
    </citation>
    <scope>NUCLEOTIDE SEQUENCE</scope>
    <source>
        <strain evidence="3">IB182363</strain>
    </source>
</reference>
<keyword evidence="4" id="KW-1185">Reference proteome</keyword>
<dbReference type="PANTHER" id="PTHR33490:SF3">
    <property type="entry name" value="CONSERVED INTEGRAL MEMBRANE PROTEIN"/>
    <property type="match status" value="1"/>
</dbReference>
<organism evidence="3 4">
    <name type="scientific">Paenibacillus oceani</name>
    <dbReference type="NCBI Taxonomy" id="2772510"/>
    <lineage>
        <taxon>Bacteria</taxon>
        <taxon>Bacillati</taxon>
        <taxon>Bacillota</taxon>
        <taxon>Bacilli</taxon>
        <taxon>Bacillales</taxon>
        <taxon>Paenibacillaceae</taxon>
        <taxon>Paenibacillus</taxon>
    </lineage>
</organism>
<evidence type="ECO:0000256" key="1">
    <source>
        <dbReference type="SAM" id="SignalP"/>
    </source>
</evidence>
<evidence type="ECO:0000259" key="2">
    <source>
        <dbReference type="SMART" id="SM00460"/>
    </source>
</evidence>
<dbReference type="SUPFAM" id="SSF54001">
    <property type="entry name" value="Cysteine proteinases"/>
    <property type="match status" value="1"/>
</dbReference>
<protein>
    <submittedName>
        <fullName evidence="3">Transglutaminase domain-containing protein</fullName>
    </submittedName>
</protein>
<dbReference type="RefSeq" id="WP_190929038.1">
    <property type="nucleotide sequence ID" value="NZ_JACXJA010000019.1"/>
</dbReference>
<dbReference type="SMART" id="SM00460">
    <property type="entry name" value="TGc"/>
    <property type="match status" value="1"/>
</dbReference>
<feature type="chain" id="PRO_5037274104" evidence="1">
    <location>
        <begin position="24"/>
        <end position="266"/>
    </location>
</feature>
<dbReference type="InterPro" id="IPR002931">
    <property type="entry name" value="Transglutaminase-like"/>
</dbReference>
<gene>
    <name evidence="3" type="ORF">IDH45_15550</name>
</gene>
<feature type="signal peptide" evidence="1">
    <location>
        <begin position="1"/>
        <end position="23"/>
    </location>
</feature>
<feature type="domain" description="Transglutaminase-like" evidence="2">
    <location>
        <begin position="183"/>
        <end position="240"/>
    </location>
</feature>
<proteinExistence type="predicted"/>
<accession>A0A927CB38</accession>
<dbReference type="Proteomes" id="UP000639396">
    <property type="component" value="Unassembled WGS sequence"/>
</dbReference>
<dbReference type="PANTHER" id="PTHR33490">
    <property type="entry name" value="BLR5614 PROTEIN-RELATED"/>
    <property type="match status" value="1"/>
</dbReference>
<evidence type="ECO:0000313" key="4">
    <source>
        <dbReference type="Proteomes" id="UP000639396"/>
    </source>
</evidence>
<dbReference type="EMBL" id="JACXJA010000019">
    <property type="protein sequence ID" value="MBD2863408.1"/>
    <property type="molecule type" value="Genomic_DNA"/>
</dbReference>
<comment type="caution">
    <text evidence="3">The sequence shown here is derived from an EMBL/GenBank/DDBJ whole genome shotgun (WGS) entry which is preliminary data.</text>
</comment>
<name>A0A927CB38_9BACL</name>
<dbReference type="AlphaFoldDB" id="A0A927CB38"/>
<keyword evidence="1" id="KW-0732">Signal</keyword>
<dbReference type="Gene3D" id="3.10.620.30">
    <property type="match status" value="1"/>
</dbReference>
<evidence type="ECO:0000313" key="3">
    <source>
        <dbReference type="EMBL" id="MBD2863408.1"/>
    </source>
</evidence>
<dbReference type="Pfam" id="PF01841">
    <property type="entry name" value="Transglut_core"/>
    <property type="match status" value="1"/>
</dbReference>
<sequence>MRNLLLAITMLIAFLIPAPAAFAATAEDWLNLDHVDRGTIGVRYDVRDDVKTKVMVTKGPDKYTYLLTPGKWEETFPLQMGNGDYTVTLLEQVSGSKYKVVREAAVTLDLDNDANVYLNPVQNVNWSEASQAAAIAKELTKMAATDMEKVQAIYEYVTGTIRYDETLAANVPADYIPDIDRTVALEKDICYGYAALFAAMLRSVDIPAKLVMGTTEYVDVYHAWNEVYYDGAWTTIDTTVDAGWKENGKTFEMTKDATRYAAAKYY</sequence>
<dbReference type="InterPro" id="IPR038765">
    <property type="entry name" value="Papain-like_cys_pep_sf"/>
</dbReference>